<dbReference type="eggNOG" id="ENOG502ZGSM">
    <property type="taxonomic scope" value="Bacteria"/>
</dbReference>
<proteinExistence type="predicted"/>
<dbReference type="KEGG" id="dni:HX89_00975"/>
<evidence type="ECO:0000313" key="2">
    <source>
        <dbReference type="Proteomes" id="UP000027986"/>
    </source>
</evidence>
<reference evidence="1 2" key="1">
    <citation type="submission" date="2014-07" db="EMBL/GenBank/DDBJ databases">
        <title>Genome Sequencing of Dermacoccus nishinomiyaensis.</title>
        <authorList>
            <person name="Hong K.W."/>
            <person name="Chan K.G."/>
        </authorList>
    </citation>
    <scope>NUCLEOTIDE SEQUENCE [LARGE SCALE GENOMIC DNA]</scope>
    <source>
        <strain evidence="1 2">M25</strain>
    </source>
</reference>
<dbReference type="GeneID" id="41839831"/>
<gene>
    <name evidence="1" type="ORF">HX89_00975</name>
</gene>
<evidence type="ECO:0000313" key="1">
    <source>
        <dbReference type="EMBL" id="AIF39799.1"/>
    </source>
</evidence>
<dbReference type="RefSeq" id="WP_038566368.1">
    <property type="nucleotide sequence ID" value="NZ_CP008889.1"/>
</dbReference>
<name>A0A075JCW3_9MICO</name>
<dbReference type="Proteomes" id="UP000027986">
    <property type="component" value="Chromosome"/>
</dbReference>
<protein>
    <submittedName>
        <fullName evidence="1">Uncharacterized protein</fullName>
    </submittedName>
</protein>
<accession>A0A075JCW3</accession>
<dbReference type="AlphaFoldDB" id="A0A075JCW3"/>
<organism evidence="1 2">
    <name type="scientific">Dermacoccus nishinomiyaensis</name>
    <dbReference type="NCBI Taxonomy" id="1274"/>
    <lineage>
        <taxon>Bacteria</taxon>
        <taxon>Bacillati</taxon>
        <taxon>Actinomycetota</taxon>
        <taxon>Actinomycetes</taxon>
        <taxon>Micrococcales</taxon>
        <taxon>Dermacoccaceae</taxon>
        <taxon>Dermacoccus</taxon>
    </lineage>
</organism>
<sequence length="161" mass="17340">MGFDSSSPSADVSPYSKTGKSFTCGAIAAGLIACQKEKATGNVLCLQSLEQRMAVRFPSNVSKIRPRDPGERPTPLQVKLANGATCSAASHDQTTHYQDRRSWLYCDSAGDAVLLLPKDFDPTKGAGQKYFDKTNATWTAQYSVNNMAPKTVAVTKVVYAP</sequence>
<dbReference type="HOGENOM" id="CLU_1641002_0_0_11"/>
<dbReference type="EMBL" id="CP008889">
    <property type="protein sequence ID" value="AIF39799.1"/>
    <property type="molecule type" value="Genomic_DNA"/>
</dbReference>
<keyword evidence="2" id="KW-1185">Reference proteome</keyword>
<dbReference type="OrthoDB" id="4864369at2"/>